<proteinExistence type="predicted"/>
<gene>
    <name evidence="1" type="ORF">NPIL_592881</name>
</gene>
<reference evidence="1" key="1">
    <citation type="submission" date="2020-08" db="EMBL/GenBank/DDBJ databases">
        <title>Multicomponent nature underlies the extraordinary mechanical properties of spider dragline silk.</title>
        <authorList>
            <person name="Kono N."/>
            <person name="Nakamura H."/>
            <person name="Mori M."/>
            <person name="Yoshida Y."/>
            <person name="Ohtoshi R."/>
            <person name="Malay A.D."/>
            <person name="Moran D.A.P."/>
            <person name="Tomita M."/>
            <person name="Numata K."/>
            <person name="Arakawa K."/>
        </authorList>
    </citation>
    <scope>NUCLEOTIDE SEQUENCE</scope>
</reference>
<organism evidence="1 2">
    <name type="scientific">Nephila pilipes</name>
    <name type="common">Giant wood spider</name>
    <name type="synonym">Nephila maculata</name>
    <dbReference type="NCBI Taxonomy" id="299642"/>
    <lineage>
        <taxon>Eukaryota</taxon>
        <taxon>Metazoa</taxon>
        <taxon>Ecdysozoa</taxon>
        <taxon>Arthropoda</taxon>
        <taxon>Chelicerata</taxon>
        <taxon>Arachnida</taxon>
        <taxon>Araneae</taxon>
        <taxon>Araneomorphae</taxon>
        <taxon>Entelegynae</taxon>
        <taxon>Araneoidea</taxon>
        <taxon>Nephilidae</taxon>
        <taxon>Nephila</taxon>
    </lineage>
</organism>
<feature type="non-terminal residue" evidence="1">
    <location>
        <position position="71"/>
    </location>
</feature>
<comment type="caution">
    <text evidence="1">The sequence shown here is derived from an EMBL/GenBank/DDBJ whole genome shotgun (WGS) entry which is preliminary data.</text>
</comment>
<protein>
    <submittedName>
        <fullName evidence="1">Uncharacterized protein</fullName>
    </submittedName>
</protein>
<evidence type="ECO:0000313" key="2">
    <source>
        <dbReference type="Proteomes" id="UP000887013"/>
    </source>
</evidence>
<evidence type="ECO:0000313" key="1">
    <source>
        <dbReference type="EMBL" id="GFT08010.1"/>
    </source>
</evidence>
<keyword evidence="2" id="KW-1185">Reference proteome</keyword>
<dbReference type="AlphaFoldDB" id="A0A8X6NCS9"/>
<sequence>MSTARNSEDEDKDGSRSADAYIIHFKKNSIDSWKWQKNTFKETKRALRIICIHVPAEIGRAKDLTDNYLGN</sequence>
<name>A0A8X6NCS9_NEPPI</name>
<accession>A0A8X6NCS9</accession>
<dbReference type="EMBL" id="BMAW01103203">
    <property type="protein sequence ID" value="GFT08010.1"/>
    <property type="molecule type" value="Genomic_DNA"/>
</dbReference>
<dbReference type="Proteomes" id="UP000887013">
    <property type="component" value="Unassembled WGS sequence"/>
</dbReference>